<protein>
    <recommendedName>
        <fullName evidence="3">Nucleotidyl transferase AbiEii/AbiGii toxin family protein</fullName>
    </recommendedName>
</protein>
<gene>
    <name evidence="1" type="ORF">EGT74_20530</name>
</gene>
<dbReference type="RefSeq" id="WP_123848380.1">
    <property type="nucleotide sequence ID" value="NZ_RPDH01000002.1"/>
</dbReference>
<comment type="caution">
    <text evidence="1">The sequence shown here is derived from an EMBL/GenBank/DDBJ whole genome shotgun (WGS) entry which is preliminary data.</text>
</comment>
<keyword evidence="2" id="KW-1185">Reference proteome</keyword>
<organism evidence="1 2">
    <name type="scientific">Chitinophaga lutea</name>
    <dbReference type="NCBI Taxonomy" id="2488634"/>
    <lineage>
        <taxon>Bacteria</taxon>
        <taxon>Pseudomonadati</taxon>
        <taxon>Bacteroidota</taxon>
        <taxon>Chitinophagia</taxon>
        <taxon>Chitinophagales</taxon>
        <taxon>Chitinophagaceae</taxon>
        <taxon>Chitinophaga</taxon>
    </lineage>
</organism>
<reference evidence="1 2" key="1">
    <citation type="submission" date="2018-11" db="EMBL/GenBank/DDBJ databases">
        <title>Chitinophaga lutea sp.nov., isolate from arsenic contaminated soil.</title>
        <authorList>
            <person name="Zong Y."/>
        </authorList>
    </citation>
    <scope>NUCLEOTIDE SEQUENCE [LARGE SCALE GENOMIC DNA]</scope>
    <source>
        <strain evidence="1 2">ZY74</strain>
    </source>
</reference>
<proteinExistence type="predicted"/>
<evidence type="ECO:0000313" key="2">
    <source>
        <dbReference type="Proteomes" id="UP000278351"/>
    </source>
</evidence>
<dbReference type="InterPro" id="IPR014942">
    <property type="entry name" value="AbiEii"/>
</dbReference>
<sequence>MSDNRFNKELTQKLVDTILELQALQSLDSFALAGGTNLALRFNHRRSVDIDLFSNMVVGLEGLALIKSELEQRYNGNLIHCEIIDPEAGEQYCFLRAFINKDVDFTVKVEVIQNIALLDQVETVDKIRCSPKRILDF</sequence>
<dbReference type="EMBL" id="RPDH01000002">
    <property type="protein sequence ID" value="RPE09383.1"/>
    <property type="molecule type" value="Genomic_DNA"/>
</dbReference>
<name>A0A3N4PL21_9BACT</name>
<dbReference type="Pfam" id="PF08843">
    <property type="entry name" value="AbiEii"/>
    <property type="match status" value="1"/>
</dbReference>
<dbReference type="OrthoDB" id="9796281at2"/>
<evidence type="ECO:0000313" key="1">
    <source>
        <dbReference type="EMBL" id="RPE09383.1"/>
    </source>
</evidence>
<dbReference type="AlphaFoldDB" id="A0A3N4PL21"/>
<accession>A0A3N4PL21</accession>
<evidence type="ECO:0008006" key="3">
    <source>
        <dbReference type="Google" id="ProtNLM"/>
    </source>
</evidence>
<dbReference type="Proteomes" id="UP000278351">
    <property type="component" value="Unassembled WGS sequence"/>
</dbReference>